<keyword evidence="4 6" id="KW-1133">Transmembrane helix</keyword>
<proteinExistence type="predicted"/>
<dbReference type="GO" id="GO:0051301">
    <property type="term" value="P:cell division"/>
    <property type="evidence" value="ECO:0007669"/>
    <property type="project" value="InterPro"/>
</dbReference>
<dbReference type="GO" id="GO:0032153">
    <property type="term" value="C:cell division site"/>
    <property type="evidence" value="ECO:0007669"/>
    <property type="project" value="TreeGrafter"/>
</dbReference>
<dbReference type="EMBL" id="CP039704">
    <property type="protein sequence ID" value="QCI80085.1"/>
    <property type="molecule type" value="Genomic_DNA"/>
</dbReference>
<comment type="subcellular location">
    <subcellularLocation>
        <location evidence="1">Cell membrane</location>
        <topology evidence="1">Multi-pass membrane protein</topology>
    </subcellularLocation>
</comment>
<dbReference type="AlphaFoldDB" id="A0A4D7C7P7"/>
<dbReference type="InterPro" id="IPR004513">
    <property type="entry name" value="FtsX"/>
</dbReference>
<evidence type="ECO:0000256" key="6">
    <source>
        <dbReference type="SAM" id="Phobius"/>
    </source>
</evidence>
<accession>A0A4D7C7P7</accession>
<organism evidence="8 9">
    <name type="scientific">Hankyongella ginsenosidimutans</name>
    <dbReference type="NCBI Taxonomy" id="1763828"/>
    <lineage>
        <taxon>Bacteria</taxon>
        <taxon>Pseudomonadati</taxon>
        <taxon>Pseudomonadota</taxon>
        <taxon>Alphaproteobacteria</taxon>
        <taxon>Sphingomonadales</taxon>
        <taxon>Sphingomonadaceae</taxon>
        <taxon>Hankyongella</taxon>
    </lineage>
</organism>
<dbReference type="KEGG" id="hgn:E6W36_12915"/>
<dbReference type="GO" id="GO:0005886">
    <property type="term" value="C:plasma membrane"/>
    <property type="evidence" value="ECO:0007669"/>
    <property type="project" value="UniProtKB-SubCell"/>
</dbReference>
<keyword evidence="2" id="KW-1003">Cell membrane</keyword>
<protein>
    <submittedName>
        <fullName evidence="8">FtsX-like permease family protein</fullName>
    </submittedName>
</protein>
<feature type="transmembrane region" description="Helical" evidence="6">
    <location>
        <begin position="173"/>
        <end position="191"/>
    </location>
</feature>
<evidence type="ECO:0000313" key="9">
    <source>
        <dbReference type="Proteomes" id="UP000298714"/>
    </source>
</evidence>
<evidence type="ECO:0000256" key="1">
    <source>
        <dbReference type="ARBA" id="ARBA00004651"/>
    </source>
</evidence>
<dbReference type="PANTHER" id="PTHR47755">
    <property type="entry name" value="CELL DIVISION PROTEIN FTSX"/>
    <property type="match status" value="1"/>
</dbReference>
<feature type="domain" description="ABC3 transporter permease C-terminal" evidence="7">
    <location>
        <begin position="177"/>
        <end position="287"/>
    </location>
</feature>
<evidence type="ECO:0000259" key="7">
    <source>
        <dbReference type="Pfam" id="PF02687"/>
    </source>
</evidence>
<evidence type="ECO:0000313" key="8">
    <source>
        <dbReference type="EMBL" id="QCI80085.1"/>
    </source>
</evidence>
<dbReference type="InterPro" id="IPR003838">
    <property type="entry name" value="ABC3_permease_C"/>
</dbReference>
<evidence type="ECO:0000256" key="4">
    <source>
        <dbReference type="ARBA" id="ARBA00022989"/>
    </source>
</evidence>
<feature type="transmembrane region" description="Helical" evidence="6">
    <location>
        <begin position="29"/>
        <end position="50"/>
    </location>
</feature>
<gene>
    <name evidence="8" type="ORF">E6W36_12915</name>
</gene>
<feature type="transmembrane region" description="Helical" evidence="6">
    <location>
        <begin position="233"/>
        <end position="255"/>
    </location>
</feature>
<evidence type="ECO:0000256" key="2">
    <source>
        <dbReference type="ARBA" id="ARBA00022475"/>
    </source>
</evidence>
<dbReference type="Proteomes" id="UP000298714">
    <property type="component" value="Chromosome"/>
</dbReference>
<keyword evidence="5 6" id="KW-0472">Membrane</keyword>
<keyword evidence="9" id="KW-1185">Reference proteome</keyword>
<dbReference type="Pfam" id="PF02687">
    <property type="entry name" value="FtsX"/>
    <property type="match status" value="1"/>
</dbReference>
<evidence type="ECO:0000256" key="5">
    <source>
        <dbReference type="ARBA" id="ARBA00023136"/>
    </source>
</evidence>
<reference evidence="9" key="1">
    <citation type="submission" date="2019-04" db="EMBL/GenBank/DDBJ databases">
        <title>Complete genome sequence of Sphingomonas sp. W1-2-3.</title>
        <authorList>
            <person name="Im W.T."/>
        </authorList>
    </citation>
    <scope>NUCLEOTIDE SEQUENCE [LARGE SCALE GENOMIC DNA]</scope>
    <source>
        <strain evidence="9">W1-2-3</strain>
    </source>
</reference>
<evidence type="ECO:0000256" key="3">
    <source>
        <dbReference type="ARBA" id="ARBA00022692"/>
    </source>
</evidence>
<keyword evidence="3 6" id="KW-0812">Transmembrane</keyword>
<sequence>MGRVQEILGASSARLLPKPPEVVLRAHQVIAAMAYLMALAVGFVLALAVATSHWDEGLSNRLTVQIVDADRVRRDLQVDAALALIRNFPGVESAAVLPEEAAEQLLEPWIGREAIKAGLPVPTLIDVVARRHDALDVAGLRAQLKEPAPGARVDDHAQWLGELARLAGAARGFGVWILVLVGAALIAVVSVTTRTALAEQRDAIEILHMLGAPDRAIAADIQRQFFLQGLKGGAIGVVLAMLSLWGIGALAGSLVEGLLAGPLVGPWTLAALLLLLPLIAAMTLVAARVTVFATLKALP</sequence>
<name>A0A4D7C7P7_9SPHN</name>
<feature type="transmembrane region" description="Helical" evidence="6">
    <location>
        <begin position="267"/>
        <end position="295"/>
    </location>
</feature>
<dbReference type="PANTHER" id="PTHR47755:SF1">
    <property type="entry name" value="CELL DIVISION PROTEIN FTSX"/>
    <property type="match status" value="1"/>
</dbReference>